<proteinExistence type="predicted"/>
<dbReference type="AlphaFoldDB" id="A0AAV2NLF6"/>
<name>A0AAV2NLF6_9HYME</name>
<evidence type="ECO:0000313" key="1">
    <source>
        <dbReference type="EMBL" id="CAL1680477.1"/>
    </source>
</evidence>
<gene>
    <name evidence="1" type="ORF">LPLAT_LOCUS6486</name>
</gene>
<dbReference type="Proteomes" id="UP001497644">
    <property type="component" value="Chromosome 2"/>
</dbReference>
<accession>A0AAV2NLF6</accession>
<organism evidence="1 2">
    <name type="scientific">Lasius platythorax</name>
    <dbReference type="NCBI Taxonomy" id="488582"/>
    <lineage>
        <taxon>Eukaryota</taxon>
        <taxon>Metazoa</taxon>
        <taxon>Ecdysozoa</taxon>
        <taxon>Arthropoda</taxon>
        <taxon>Hexapoda</taxon>
        <taxon>Insecta</taxon>
        <taxon>Pterygota</taxon>
        <taxon>Neoptera</taxon>
        <taxon>Endopterygota</taxon>
        <taxon>Hymenoptera</taxon>
        <taxon>Apocrita</taxon>
        <taxon>Aculeata</taxon>
        <taxon>Formicoidea</taxon>
        <taxon>Formicidae</taxon>
        <taxon>Formicinae</taxon>
        <taxon>Lasius</taxon>
        <taxon>Lasius</taxon>
    </lineage>
</organism>
<keyword evidence="2" id="KW-1185">Reference proteome</keyword>
<dbReference type="EMBL" id="OZ034825">
    <property type="protein sequence ID" value="CAL1680477.1"/>
    <property type="molecule type" value="Genomic_DNA"/>
</dbReference>
<protein>
    <submittedName>
        <fullName evidence="1">Uncharacterized protein</fullName>
    </submittedName>
</protein>
<sequence>MARISRVATAFRSSINAIESAYDTRVHSVGSRLAVATDEGIPGVRCSFTIYRSPLSNSTSQRSLSLEEDRSVHHTWFLLNASCHELSVISDSVSGFIA</sequence>
<evidence type="ECO:0000313" key="2">
    <source>
        <dbReference type="Proteomes" id="UP001497644"/>
    </source>
</evidence>
<reference evidence="1" key="1">
    <citation type="submission" date="2024-04" db="EMBL/GenBank/DDBJ databases">
        <authorList>
            <consortium name="Molecular Ecology Group"/>
        </authorList>
    </citation>
    <scope>NUCLEOTIDE SEQUENCE</scope>
</reference>